<dbReference type="AlphaFoldDB" id="A0A2H3J839"/>
<dbReference type="Proteomes" id="UP000218811">
    <property type="component" value="Unassembled WGS sequence"/>
</dbReference>
<keyword evidence="3" id="KW-1185">Reference proteome</keyword>
<proteinExistence type="predicted"/>
<evidence type="ECO:0000313" key="3">
    <source>
        <dbReference type="Proteomes" id="UP000218811"/>
    </source>
</evidence>
<accession>A0A2H3J839</accession>
<dbReference type="OrthoDB" id="3045711at2759"/>
<name>A0A2H3J839_WOLCO</name>
<evidence type="ECO:0000256" key="1">
    <source>
        <dbReference type="SAM" id="MobiDB-lite"/>
    </source>
</evidence>
<feature type="compositionally biased region" description="Acidic residues" evidence="1">
    <location>
        <begin position="356"/>
        <end position="370"/>
    </location>
</feature>
<evidence type="ECO:0000313" key="2">
    <source>
        <dbReference type="EMBL" id="PCH37795.1"/>
    </source>
</evidence>
<feature type="compositionally biased region" description="Basic and acidic residues" evidence="1">
    <location>
        <begin position="316"/>
        <end position="326"/>
    </location>
</feature>
<gene>
    <name evidence="2" type="ORF">WOLCODRAFT_15461</name>
</gene>
<organism evidence="2 3">
    <name type="scientific">Wolfiporia cocos (strain MD-104)</name>
    <name type="common">Brown rot fungus</name>
    <dbReference type="NCBI Taxonomy" id="742152"/>
    <lineage>
        <taxon>Eukaryota</taxon>
        <taxon>Fungi</taxon>
        <taxon>Dikarya</taxon>
        <taxon>Basidiomycota</taxon>
        <taxon>Agaricomycotina</taxon>
        <taxon>Agaricomycetes</taxon>
        <taxon>Polyporales</taxon>
        <taxon>Phaeolaceae</taxon>
        <taxon>Wolfiporia</taxon>
    </lineage>
</organism>
<sequence length="431" mass="48864">MSDIQSLLSCFLVSTLIVFVSACYGVTIAQTIFYFHRYRDDSTTLKSFVCSVFDSVKMLSTCGVGSSMDTSITMSHTESIIMQILWKYLVYGHDDYIQLTHWPTEEQLVWTFSCLSELMTGNYDLRDLIILFCRYMEAYLSSSWLQISPSGDSSWISQMFMKALCAITTLVIYCAERPGAIDSCRYRYRQAPARLQSAMELVTNVYITAALMVILRKFKTRGQTIPLVIKGGASYELLGKQIQQFKTMFQASCPDVPVPTIQQFAEYHGIINPVAPVHPQPSTREPLAPAIQPNLELHAEVANLQNESNELKAVSTRRDDDEKGTDGEDEDEHVRWSRNTSRRAERHQEAVGDGVVSEEDSQSENDEENGGTDPKLHFGFEKDVAADANAQIITHINPETCTLKHANVKFTMRDIEELLKTRFRTYKKAYQ</sequence>
<protein>
    <submittedName>
        <fullName evidence="2">Uncharacterized protein</fullName>
    </submittedName>
</protein>
<feature type="region of interest" description="Disordered" evidence="1">
    <location>
        <begin position="305"/>
        <end position="377"/>
    </location>
</feature>
<reference evidence="2 3" key="1">
    <citation type="journal article" date="2012" name="Science">
        <title>The Paleozoic origin of enzymatic lignin decomposition reconstructed from 31 fungal genomes.</title>
        <authorList>
            <person name="Floudas D."/>
            <person name="Binder M."/>
            <person name="Riley R."/>
            <person name="Barry K."/>
            <person name="Blanchette R.A."/>
            <person name="Henrissat B."/>
            <person name="Martinez A.T."/>
            <person name="Otillar R."/>
            <person name="Spatafora J.W."/>
            <person name="Yadav J.S."/>
            <person name="Aerts A."/>
            <person name="Benoit I."/>
            <person name="Boyd A."/>
            <person name="Carlson A."/>
            <person name="Copeland A."/>
            <person name="Coutinho P.M."/>
            <person name="de Vries R.P."/>
            <person name="Ferreira P."/>
            <person name="Findley K."/>
            <person name="Foster B."/>
            <person name="Gaskell J."/>
            <person name="Glotzer D."/>
            <person name="Gorecki P."/>
            <person name="Heitman J."/>
            <person name="Hesse C."/>
            <person name="Hori C."/>
            <person name="Igarashi K."/>
            <person name="Jurgens J.A."/>
            <person name="Kallen N."/>
            <person name="Kersten P."/>
            <person name="Kohler A."/>
            <person name="Kuees U."/>
            <person name="Kumar T.K.A."/>
            <person name="Kuo A."/>
            <person name="LaButti K."/>
            <person name="Larrondo L.F."/>
            <person name="Lindquist E."/>
            <person name="Ling A."/>
            <person name="Lombard V."/>
            <person name="Lucas S."/>
            <person name="Lundell T."/>
            <person name="Martin R."/>
            <person name="McLaughlin D.J."/>
            <person name="Morgenstern I."/>
            <person name="Morin E."/>
            <person name="Murat C."/>
            <person name="Nagy L.G."/>
            <person name="Nolan M."/>
            <person name="Ohm R.A."/>
            <person name="Patyshakuliyeva A."/>
            <person name="Rokas A."/>
            <person name="Ruiz-Duenas F.J."/>
            <person name="Sabat G."/>
            <person name="Salamov A."/>
            <person name="Samejima M."/>
            <person name="Schmutz J."/>
            <person name="Slot J.C."/>
            <person name="St John F."/>
            <person name="Stenlid J."/>
            <person name="Sun H."/>
            <person name="Sun S."/>
            <person name="Syed K."/>
            <person name="Tsang A."/>
            <person name="Wiebenga A."/>
            <person name="Young D."/>
            <person name="Pisabarro A."/>
            <person name="Eastwood D.C."/>
            <person name="Martin F."/>
            <person name="Cullen D."/>
            <person name="Grigoriev I.V."/>
            <person name="Hibbett D.S."/>
        </authorList>
    </citation>
    <scope>NUCLEOTIDE SEQUENCE [LARGE SCALE GENOMIC DNA]</scope>
    <source>
        <strain evidence="2 3">MD-104</strain>
    </source>
</reference>
<dbReference type="EMBL" id="KB467942">
    <property type="protein sequence ID" value="PCH37795.1"/>
    <property type="molecule type" value="Genomic_DNA"/>
</dbReference>